<dbReference type="SUPFAM" id="SSF55729">
    <property type="entry name" value="Acyl-CoA N-acyltransferases (Nat)"/>
    <property type="match status" value="1"/>
</dbReference>
<proteinExistence type="predicted"/>
<dbReference type="KEGG" id="csr:Cspa_c25470"/>
<dbReference type="Gene3D" id="3.40.630.30">
    <property type="match status" value="1"/>
</dbReference>
<dbReference type="PATRIC" id="fig|931276.5.peg.2553"/>
<gene>
    <name evidence="2" type="ORF">Cspa_c25470</name>
</gene>
<dbReference type="GO" id="GO:0016747">
    <property type="term" value="F:acyltransferase activity, transferring groups other than amino-acyl groups"/>
    <property type="evidence" value="ECO:0007669"/>
    <property type="project" value="InterPro"/>
</dbReference>
<dbReference type="Proteomes" id="UP000011728">
    <property type="component" value="Chromosome"/>
</dbReference>
<organism evidence="2 3">
    <name type="scientific">Clostridium saccharoperbutylacetonicum N1-4(HMT)</name>
    <dbReference type="NCBI Taxonomy" id="931276"/>
    <lineage>
        <taxon>Bacteria</taxon>
        <taxon>Bacillati</taxon>
        <taxon>Bacillota</taxon>
        <taxon>Clostridia</taxon>
        <taxon>Eubacteriales</taxon>
        <taxon>Clostridiaceae</taxon>
        <taxon>Clostridium</taxon>
    </lineage>
</organism>
<dbReference type="AlphaFoldDB" id="M1MY36"/>
<evidence type="ECO:0000313" key="2">
    <source>
        <dbReference type="EMBL" id="AGF56312.1"/>
    </source>
</evidence>
<keyword evidence="3" id="KW-1185">Reference proteome</keyword>
<dbReference type="InterPro" id="IPR016181">
    <property type="entry name" value="Acyl_CoA_acyltransferase"/>
</dbReference>
<dbReference type="HOGENOM" id="CLU_113231_3_1_9"/>
<name>M1MY36_9CLOT</name>
<protein>
    <submittedName>
        <fullName evidence="2">Acetyltransferase</fullName>
    </submittedName>
</protein>
<dbReference type="PANTHER" id="PTHR39173:SF1">
    <property type="entry name" value="ACETYLTRANSFERASE"/>
    <property type="match status" value="1"/>
</dbReference>
<dbReference type="RefSeq" id="WP_015392631.1">
    <property type="nucleotide sequence ID" value="NC_020291.1"/>
</dbReference>
<keyword evidence="2" id="KW-0808">Transferase</keyword>
<feature type="domain" description="N-acetyltransferase" evidence="1">
    <location>
        <begin position="19"/>
        <end position="170"/>
    </location>
</feature>
<dbReference type="Pfam" id="PF00583">
    <property type="entry name" value="Acetyltransf_1"/>
    <property type="match status" value="1"/>
</dbReference>
<sequence length="170" mass="19849">MKLIKANKEMEKEYYKFVNEWQDYNEEIIPSSARLFDMSYEKWLEYTYEIENKETCPKHWVPAVTYFSVDESGKIIGAINIRMRLNDYLFNYGGHIGYGIRPTERKKGYASLMLSLALPIAKQIGIDKVLITCDKNNVGSAKTIIANGGILENEVMEDEEIVQRYWIEIR</sequence>
<dbReference type="OrthoDB" id="9797989at2"/>
<dbReference type="PANTHER" id="PTHR39173">
    <property type="entry name" value="ACETYLTRANSFERASE"/>
    <property type="match status" value="1"/>
</dbReference>
<dbReference type="eggNOG" id="COG3981">
    <property type="taxonomic scope" value="Bacteria"/>
</dbReference>
<evidence type="ECO:0000313" key="3">
    <source>
        <dbReference type="Proteomes" id="UP000011728"/>
    </source>
</evidence>
<dbReference type="InterPro" id="IPR000182">
    <property type="entry name" value="GNAT_dom"/>
</dbReference>
<dbReference type="STRING" id="36745.CLSAP_23660"/>
<accession>M1MY36</accession>
<reference evidence="2 3" key="1">
    <citation type="submission" date="2013-02" db="EMBL/GenBank/DDBJ databases">
        <title>Genome sequence of Clostridium saccharoperbutylacetonicum N1-4(HMT).</title>
        <authorList>
            <person name="Poehlein A."/>
            <person name="Daniel R."/>
        </authorList>
    </citation>
    <scope>NUCLEOTIDE SEQUENCE [LARGE SCALE GENOMIC DNA]</scope>
    <source>
        <strain evidence="3">N1-4(HMT)</strain>
    </source>
</reference>
<dbReference type="PROSITE" id="PS51186">
    <property type="entry name" value="GNAT"/>
    <property type="match status" value="1"/>
</dbReference>
<dbReference type="EMBL" id="CP004121">
    <property type="protein sequence ID" value="AGF56312.1"/>
    <property type="molecule type" value="Genomic_DNA"/>
</dbReference>
<evidence type="ECO:0000259" key="1">
    <source>
        <dbReference type="PROSITE" id="PS51186"/>
    </source>
</evidence>